<feature type="transmembrane region" description="Helical" evidence="2">
    <location>
        <begin position="140"/>
        <end position="162"/>
    </location>
</feature>
<feature type="transmembrane region" description="Helical" evidence="2">
    <location>
        <begin position="174"/>
        <end position="193"/>
    </location>
</feature>
<dbReference type="EMBL" id="DXFX01000013">
    <property type="protein sequence ID" value="HIX07068.1"/>
    <property type="molecule type" value="Genomic_DNA"/>
</dbReference>
<sequence>MEEKRPSEKAGDVPQKTEQTPLSQLRWKDRAEAAKGGLLGFFIGLAVIVPGVSGSTVAILFRLYEKLLCALGNLLRAFKRCAAFLLPVAVGVVLGFALGFFAVRGLLQISPFAVIALFAGLMAGAYPAVTDQLKGERLTLPRAVLFAAGVLLPVGMCFLSLFSSGDRALEEVGGAQYLLFVLLGALVAVTQVVPGLSATALLMLAGYFNPLMQSVSLSYWSENPLVFAVYACLLVGFAAGLLGASKGLSVLLERKKAPTFYAVAGLALGSLLTMFFNPEVLEVYRGWAEGELFAPHLIAGVLLFFAGACLSYAFVRRGRRQSAGKN</sequence>
<evidence type="ECO:0000313" key="4">
    <source>
        <dbReference type="Proteomes" id="UP000824204"/>
    </source>
</evidence>
<dbReference type="Proteomes" id="UP000824204">
    <property type="component" value="Unassembled WGS sequence"/>
</dbReference>
<feature type="transmembrane region" description="Helical" evidence="2">
    <location>
        <begin position="38"/>
        <end position="61"/>
    </location>
</feature>
<keyword evidence="2" id="KW-1133">Transmembrane helix</keyword>
<feature type="compositionally biased region" description="Basic and acidic residues" evidence="1">
    <location>
        <begin position="1"/>
        <end position="11"/>
    </location>
</feature>
<feature type="transmembrane region" description="Helical" evidence="2">
    <location>
        <begin position="225"/>
        <end position="245"/>
    </location>
</feature>
<evidence type="ECO:0000313" key="3">
    <source>
        <dbReference type="EMBL" id="HIX07068.1"/>
    </source>
</evidence>
<feature type="transmembrane region" description="Helical" evidence="2">
    <location>
        <begin position="82"/>
        <end position="103"/>
    </location>
</feature>
<reference evidence="3" key="2">
    <citation type="submission" date="2021-04" db="EMBL/GenBank/DDBJ databases">
        <authorList>
            <person name="Gilroy R."/>
        </authorList>
    </citation>
    <scope>NUCLEOTIDE SEQUENCE</scope>
    <source>
        <strain evidence="3">811</strain>
    </source>
</reference>
<dbReference type="PANTHER" id="PTHR37308">
    <property type="entry name" value="INTEGRAL MEMBRANE PROTEIN"/>
    <property type="match status" value="1"/>
</dbReference>
<reference evidence="3" key="1">
    <citation type="journal article" date="2021" name="PeerJ">
        <title>Extensive microbial diversity within the chicken gut microbiome revealed by metagenomics and culture.</title>
        <authorList>
            <person name="Gilroy R."/>
            <person name="Ravi A."/>
            <person name="Getino M."/>
            <person name="Pursley I."/>
            <person name="Horton D.L."/>
            <person name="Alikhan N.F."/>
            <person name="Baker D."/>
            <person name="Gharbi K."/>
            <person name="Hall N."/>
            <person name="Watson M."/>
            <person name="Adriaenssens E.M."/>
            <person name="Foster-Nyarko E."/>
            <person name="Jarju S."/>
            <person name="Secka A."/>
            <person name="Antonio M."/>
            <person name="Oren A."/>
            <person name="Chaudhuri R.R."/>
            <person name="La Ragione R."/>
            <person name="Hildebrand F."/>
            <person name="Pallen M.J."/>
        </authorList>
    </citation>
    <scope>NUCLEOTIDE SEQUENCE</scope>
    <source>
        <strain evidence="3">811</strain>
    </source>
</reference>
<feature type="region of interest" description="Disordered" evidence="1">
    <location>
        <begin position="1"/>
        <end position="21"/>
    </location>
</feature>
<keyword evidence="2" id="KW-0812">Transmembrane</keyword>
<dbReference type="PANTHER" id="PTHR37308:SF1">
    <property type="entry name" value="POLYPRENYL-PHOSPHATE TRANSPORTER"/>
    <property type="match status" value="1"/>
</dbReference>
<feature type="transmembrane region" description="Helical" evidence="2">
    <location>
        <begin position="109"/>
        <end position="128"/>
    </location>
</feature>
<dbReference type="InterPro" id="IPR007163">
    <property type="entry name" value="VCA0040-like"/>
</dbReference>
<evidence type="ECO:0000256" key="1">
    <source>
        <dbReference type="SAM" id="MobiDB-lite"/>
    </source>
</evidence>
<feature type="transmembrane region" description="Helical" evidence="2">
    <location>
        <begin position="296"/>
        <end position="315"/>
    </location>
</feature>
<name>A0A9D1V6Y6_9FIRM</name>
<dbReference type="AlphaFoldDB" id="A0A9D1V6Y6"/>
<accession>A0A9D1V6Y6</accession>
<keyword evidence="2" id="KW-0472">Membrane</keyword>
<gene>
    <name evidence="3" type="ORF">H9741_01170</name>
</gene>
<dbReference type="Pfam" id="PF04018">
    <property type="entry name" value="VCA0040-like"/>
    <property type="match status" value="1"/>
</dbReference>
<feature type="transmembrane region" description="Helical" evidence="2">
    <location>
        <begin position="257"/>
        <end position="276"/>
    </location>
</feature>
<evidence type="ECO:0000256" key="2">
    <source>
        <dbReference type="SAM" id="Phobius"/>
    </source>
</evidence>
<protein>
    <submittedName>
        <fullName evidence="3">DUF368 domain-containing protein</fullName>
    </submittedName>
</protein>
<proteinExistence type="predicted"/>
<comment type="caution">
    <text evidence="3">The sequence shown here is derived from an EMBL/GenBank/DDBJ whole genome shotgun (WGS) entry which is preliminary data.</text>
</comment>
<organism evidence="3 4">
    <name type="scientific">Candidatus Borkfalkia faecipullorum</name>
    <dbReference type="NCBI Taxonomy" id="2838510"/>
    <lineage>
        <taxon>Bacteria</taxon>
        <taxon>Bacillati</taxon>
        <taxon>Bacillota</taxon>
        <taxon>Clostridia</taxon>
        <taxon>Christensenellales</taxon>
        <taxon>Christensenellaceae</taxon>
        <taxon>Candidatus Borkfalkia</taxon>
    </lineage>
</organism>